<dbReference type="Pfam" id="PF00575">
    <property type="entry name" value="S1"/>
    <property type="match status" value="1"/>
</dbReference>
<evidence type="ECO:0000313" key="4">
    <source>
        <dbReference type="Proteomes" id="UP000031327"/>
    </source>
</evidence>
<organism evidence="3 4">
    <name type="scientific">Pseudoalteromonas luteoviolacea</name>
    <dbReference type="NCBI Taxonomy" id="43657"/>
    <lineage>
        <taxon>Bacteria</taxon>
        <taxon>Pseudomonadati</taxon>
        <taxon>Pseudomonadota</taxon>
        <taxon>Gammaproteobacteria</taxon>
        <taxon>Alteromonadales</taxon>
        <taxon>Pseudoalteromonadaceae</taxon>
        <taxon>Pseudoalteromonas</taxon>
    </lineage>
</organism>
<sequence length="129" mass="14168">MLGIQGVTLNSVELFKKGSFFKAIITRVEPTLEAAFVDFGAERQGFLPLKNIEGYDKELHKEGSFLIVSIEMPEDGQKGAAVKAHKTVPNGITVHELELSYQEKKSTISTAIFFASAIILFGAIVYMNT</sequence>
<evidence type="ECO:0000256" key="1">
    <source>
        <dbReference type="SAM" id="Phobius"/>
    </source>
</evidence>
<comment type="caution">
    <text evidence="3">The sequence shown here is derived from an EMBL/GenBank/DDBJ whole genome shotgun (WGS) entry which is preliminary data.</text>
</comment>
<dbReference type="EMBL" id="JWIC01000003">
    <property type="protein sequence ID" value="KID58869.1"/>
    <property type="molecule type" value="Genomic_DNA"/>
</dbReference>
<dbReference type="Proteomes" id="UP000031327">
    <property type="component" value="Unassembled WGS sequence"/>
</dbReference>
<keyword evidence="1" id="KW-1133">Transmembrane helix</keyword>
<feature type="transmembrane region" description="Helical" evidence="1">
    <location>
        <begin position="108"/>
        <end position="127"/>
    </location>
</feature>
<accession>A0A0C1MP71</accession>
<name>A0A0C1MP71_9GAMM</name>
<feature type="domain" description="S1 motif" evidence="2">
    <location>
        <begin position="15"/>
        <end position="53"/>
    </location>
</feature>
<reference evidence="3 4" key="1">
    <citation type="submission" date="2014-12" db="EMBL/GenBank/DDBJ databases">
        <title>Draft Genome Sequence of Pseudoalteromonas luteoviolacea HI1.</title>
        <authorList>
            <person name="Asahina A.Y."/>
            <person name="Hadfield M.G."/>
        </authorList>
    </citation>
    <scope>NUCLEOTIDE SEQUENCE [LARGE SCALE GENOMIC DNA]</scope>
    <source>
        <strain evidence="3 4">HI1</strain>
    </source>
</reference>
<gene>
    <name evidence="3" type="ORF">JF50_03210</name>
</gene>
<dbReference type="Gene3D" id="2.40.50.140">
    <property type="entry name" value="Nucleic acid-binding proteins"/>
    <property type="match status" value="1"/>
</dbReference>
<dbReference type="InterPro" id="IPR003029">
    <property type="entry name" value="S1_domain"/>
</dbReference>
<evidence type="ECO:0000313" key="3">
    <source>
        <dbReference type="EMBL" id="KID58869.1"/>
    </source>
</evidence>
<dbReference type="AlphaFoldDB" id="A0A0C1MP71"/>
<proteinExistence type="predicted"/>
<protein>
    <recommendedName>
        <fullName evidence="2">S1 motif domain-containing protein</fullName>
    </recommendedName>
</protein>
<keyword evidence="1" id="KW-0472">Membrane</keyword>
<evidence type="ECO:0000259" key="2">
    <source>
        <dbReference type="Pfam" id="PF00575"/>
    </source>
</evidence>
<dbReference type="GO" id="GO:0003676">
    <property type="term" value="F:nucleic acid binding"/>
    <property type="evidence" value="ECO:0007669"/>
    <property type="project" value="InterPro"/>
</dbReference>
<dbReference type="SUPFAM" id="SSF50249">
    <property type="entry name" value="Nucleic acid-binding proteins"/>
    <property type="match status" value="1"/>
</dbReference>
<keyword evidence="1" id="KW-0812">Transmembrane</keyword>
<dbReference type="InterPro" id="IPR012340">
    <property type="entry name" value="NA-bd_OB-fold"/>
</dbReference>
<dbReference type="OrthoDB" id="9804278at2"/>